<keyword evidence="1" id="KW-1133">Transmembrane helix</keyword>
<feature type="transmembrane region" description="Helical" evidence="1">
    <location>
        <begin position="289"/>
        <end position="313"/>
    </location>
</feature>
<accession>T0Q5F6</accession>
<feature type="transmembrane region" description="Helical" evidence="1">
    <location>
        <begin position="98"/>
        <end position="117"/>
    </location>
</feature>
<dbReference type="Proteomes" id="UP000030762">
    <property type="component" value="Unassembled WGS sequence"/>
</dbReference>
<protein>
    <submittedName>
        <fullName evidence="2">Uncharacterized protein</fullName>
    </submittedName>
</protein>
<dbReference type="OrthoDB" id="79622at2759"/>
<feature type="transmembrane region" description="Helical" evidence="1">
    <location>
        <begin position="69"/>
        <end position="91"/>
    </location>
</feature>
<evidence type="ECO:0000313" key="2">
    <source>
        <dbReference type="EMBL" id="EQC29836.1"/>
    </source>
</evidence>
<keyword evidence="1" id="KW-0812">Transmembrane</keyword>
<gene>
    <name evidence="2" type="ORF">SDRG_12383</name>
</gene>
<feature type="transmembrane region" description="Helical" evidence="1">
    <location>
        <begin position="153"/>
        <end position="174"/>
    </location>
</feature>
<dbReference type="InParanoid" id="T0Q5F6"/>
<reference evidence="2 3" key="1">
    <citation type="submission" date="2012-04" db="EMBL/GenBank/DDBJ databases">
        <title>The Genome Sequence of Saprolegnia declina VS20.</title>
        <authorList>
            <consortium name="The Broad Institute Genome Sequencing Platform"/>
            <person name="Russ C."/>
            <person name="Nusbaum C."/>
            <person name="Tyler B."/>
            <person name="van West P."/>
            <person name="Dieguez-Uribeondo J."/>
            <person name="de Bruijn I."/>
            <person name="Tripathy S."/>
            <person name="Jiang R."/>
            <person name="Young S.K."/>
            <person name="Zeng Q."/>
            <person name="Gargeya S."/>
            <person name="Fitzgerald M."/>
            <person name="Haas B."/>
            <person name="Abouelleil A."/>
            <person name="Alvarado L."/>
            <person name="Arachchi H.M."/>
            <person name="Berlin A."/>
            <person name="Chapman S.B."/>
            <person name="Goldberg J."/>
            <person name="Griggs A."/>
            <person name="Gujja S."/>
            <person name="Hansen M."/>
            <person name="Howarth C."/>
            <person name="Imamovic A."/>
            <person name="Larimer J."/>
            <person name="McCowen C."/>
            <person name="Montmayeur A."/>
            <person name="Murphy C."/>
            <person name="Neiman D."/>
            <person name="Pearson M."/>
            <person name="Priest M."/>
            <person name="Roberts A."/>
            <person name="Saif S."/>
            <person name="Shea T."/>
            <person name="Sisk P."/>
            <person name="Sykes S."/>
            <person name="Wortman J."/>
            <person name="Nusbaum C."/>
            <person name="Birren B."/>
        </authorList>
    </citation>
    <scope>NUCLEOTIDE SEQUENCE [LARGE SCALE GENOMIC DNA]</scope>
    <source>
        <strain evidence="2 3">VS20</strain>
    </source>
</reference>
<proteinExistence type="predicted"/>
<feature type="transmembrane region" description="Helical" evidence="1">
    <location>
        <begin position="31"/>
        <end position="49"/>
    </location>
</feature>
<name>T0Q5F6_SAPDV</name>
<sequence length="640" mass="71094">MCRQATGSPTPTDWLRWHRVAGTTWVGRPLLVVRALAATACLSTAPVGLKPVVGGGSTFVSTPRTLLESMVLAGESLWLVYVLNELVLFWTSRRTRQLAPIVATLVFGVSVLLDAIWPPTVSASIHRNCRALHVDHDLLCSSGVVTIGYIDRLAVYLGVQCLGGLVCTVLCLLWPSPSASVVAPSLLLPGYATVYFCDSSSNSYEWRMDRVRAALSGLVLFTYKGTLHVFDYTLWRCLSASELGMREAAVATFSLPHTEHTVRGDSPGLAHMRSVASFRGMRVLIKTRWFVRGSWALLGLAYVVVSLVGNVYYMTVTSPRVLANDFYWGNFNSSGGHTFLANLFNTQLLADRSCDIALDDPALGDICQLYNSSTTVIAFPETLGRRQLFRPVEDSSEVLTTVVRDLRAMDPCAMPAMFTQYCWLDFARRYAMASSAARQDRCATTMWANGAVYLEGVLRNLRSWDDWQRCWGRSFQLGFADDLERTSDGRRWLESTKDVSTTLGDEVVYWQAQRIRHFTLQWQNYKTLGFADSFRITNALGFDYDLTLALVDSEVHWHQQTSLKMYWSFASDLWAIATNTTFVGGRSLLRASARFAFANVTSAMLLTQNLTLPSPLPAGLTLLASTIGPFGSVDMVYVPF</sequence>
<evidence type="ECO:0000313" key="3">
    <source>
        <dbReference type="Proteomes" id="UP000030762"/>
    </source>
</evidence>
<evidence type="ECO:0000256" key="1">
    <source>
        <dbReference type="SAM" id="Phobius"/>
    </source>
</evidence>
<dbReference type="VEuPathDB" id="FungiDB:SDRG_12383"/>
<dbReference type="AlphaFoldDB" id="T0Q5F6"/>
<dbReference type="RefSeq" id="XP_008616675.1">
    <property type="nucleotide sequence ID" value="XM_008618453.1"/>
</dbReference>
<keyword evidence="3" id="KW-1185">Reference proteome</keyword>
<dbReference type="GeneID" id="19953110"/>
<dbReference type="EMBL" id="JH767180">
    <property type="protein sequence ID" value="EQC29836.1"/>
    <property type="molecule type" value="Genomic_DNA"/>
</dbReference>
<keyword evidence="1" id="KW-0472">Membrane</keyword>
<organism evidence="2 3">
    <name type="scientific">Saprolegnia diclina (strain VS20)</name>
    <dbReference type="NCBI Taxonomy" id="1156394"/>
    <lineage>
        <taxon>Eukaryota</taxon>
        <taxon>Sar</taxon>
        <taxon>Stramenopiles</taxon>
        <taxon>Oomycota</taxon>
        <taxon>Saprolegniomycetes</taxon>
        <taxon>Saprolegniales</taxon>
        <taxon>Saprolegniaceae</taxon>
        <taxon>Saprolegnia</taxon>
    </lineage>
</organism>